<gene>
    <name evidence="7" type="ORF">PNOK_0098300</name>
</gene>
<keyword evidence="1 4" id="KW-0808">Transferase</keyword>
<dbReference type="InterPro" id="IPR027417">
    <property type="entry name" value="P-loop_NTPase"/>
</dbReference>
<dbReference type="Gene3D" id="3.40.50.300">
    <property type="entry name" value="P-loop containing nucleotide triphosphate hydrolases"/>
    <property type="match status" value="1"/>
</dbReference>
<dbReference type="InterPro" id="IPR033690">
    <property type="entry name" value="Adenylat_kinase_CS"/>
</dbReference>
<organism evidence="7 8">
    <name type="scientific">Pyrrhoderma noxium</name>
    <dbReference type="NCBI Taxonomy" id="2282107"/>
    <lineage>
        <taxon>Eukaryota</taxon>
        <taxon>Fungi</taxon>
        <taxon>Dikarya</taxon>
        <taxon>Basidiomycota</taxon>
        <taxon>Agaricomycotina</taxon>
        <taxon>Agaricomycetes</taxon>
        <taxon>Hymenochaetales</taxon>
        <taxon>Hymenochaetaceae</taxon>
        <taxon>Pyrrhoderma</taxon>
    </lineage>
</organism>
<dbReference type="OrthoDB" id="439792at2759"/>
<evidence type="ECO:0000256" key="3">
    <source>
        <dbReference type="ARBA" id="ARBA00022777"/>
    </source>
</evidence>
<feature type="domain" description="Adenylate kinase active site lid" evidence="6">
    <location>
        <begin position="124"/>
        <end position="159"/>
    </location>
</feature>
<dbReference type="PANTHER" id="PTHR23359">
    <property type="entry name" value="NUCLEOTIDE KINASE"/>
    <property type="match status" value="1"/>
</dbReference>
<dbReference type="Pfam" id="PF05191">
    <property type="entry name" value="ADK_lid"/>
    <property type="match status" value="1"/>
</dbReference>
<dbReference type="Pfam" id="PF00406">
    <property type="entry name" value="ADK"/>
    <property type="match status" value="1"/>
</dbReference>
<accession>A0A286UWT0</accession>
<evidence type="ECO:0000256" key="5">
    <source>
        <dbReference type="SAM" id="MobiDB-lite"/>
    </source>
</evidence>
<dbReference type="HAMAP" id="MF_00235">
    <property type="entry name" value="Adenylate_kinase_Adk"/>
    <property type="match status" value="1"/>
</dbReference>
<dbReference type="NCBIfam" id="TIGR01351">
    <property type="entry name" value="adk"/>
    <property type="match status" value="1"/>
</dbReference>
<keyword evidence="8" id="KW-1185">Reference proteome</keyword>
<evidence type="ECO:0000313" key="8">
    <source>
        <dbReference type="Proteomes" id="UP000217199"/>
    </source>
</evidence>
<comment type="caution">
    <text evidence="7">The sequence shown here is derived from an EMBL/GenBank/DDBJ whole genome shotgun (WGS) entry which is preliminary data.</text>
</comment>
<dbReference type="GO" id="GO:0005524">
    <property type="term" value="F:ATP binding"/>
    <property type="evidence" value="ECO:0007669"/>
    <property type="project" value="InterPro"/>
</dbReference>
<dbReference type="GO" id="GO:0004017">
    <property type="term" value="F:AMP kinase activity"/>
    <property type="evidence" value="ECO:0007669"/>
    <property type="project" value="InterPro"/>
</dbReference>
<evidence type="ECO:0000259" key="6">
    <source>
        <dbReference type="Pfam" id="PF05191"/>
    </source>
</evidence>
<evidence type="ECO:0000313" key="7">
    <source>
        <dbReference type="EMBL" id="PAV23915.1"/>
    </source>
</evidence>
<keyword evidence="3 4" id="KW-0418">Kinase</keyword>
<dbReference type="FunFam" id="3.40.50.300:FF:000106">
    <property type="entry name" value="Adenylate kinase mitochondrial"/>
    <property type="match status" value="1"/>
</dbReference>
<evidence type="ECO:0000256" key="2">
    <source>
        <dbReference type="ARBA" id="ARBA00022741"/>
    </source>
</evidence>
<evidence type="ECO:0000256" key="1">
    <source>
        <dbReference type="ARBA" id="ARBA00022679"/>
    </source>
</evidence>
<feature type="region of interest" description="Disordered" evidence="5">
    <location>
        <begin position="283"/>
        <end position="312"/>
    </location>
</feature>
<protein>
    <submittedName>
        <fullName evidence="7">Adenylate kinase</fullName>
    </submittedName>
</protein>
<name>A0A286UWT0_9AGAM</name>
<sequence>MVMFGKPGAGKGTLADRLVKNFDIVSISTGDLLRQHIAQKTDIGRQAEEIVARGDLLPDELMLQVLTSKLDYLHDKHWILDGFPRTIVQGELLDTHLRNTRTPLTLLVTLSVPEHILHARIANRFVHPGSGRVYNTNFNPPRVAGLDDVTGEPLVQRPDDTPEVYQRRLVAYERATAPLLGYYESRARTRGGIRVGSGQKESGKGMAATSASTAGPGGPATINSFPSHHHRGTRGLQILPLVGETSDEMWPTLERSIRELFPSVRANQETKSREAVAVLTAAATSTASSAKDNKDGNAEFRINGASADNKAN</sequence>
<dbReference type="AlphaFoldDB" id="A0A286UWT0"/>
<reference evidence="7 8" key="1">
    <citation type="journal article" date="2017" name="Mol. Ecol.">
        <title>Comparative and population genomic landscape of Phellinus noxius: A hypervariable fungus causing root rot in trees.</title>
        <authorList>
            <person name="Chung C.L."/>
            <person name="Lee T.J."/>
            <person name="Akiba M."/>
            <person name="Lee H.H."/>
            <person name="Kuo T.H."/>
            <person name="Liu D."/>
            <person name="Ke H.M."/>
            <person name="Yokoi T."/>
            <person name="Roa M.B."/>
            <person name="Lu M.J."/>
            <person name="Chang Y.Y."/>
            <person name="Ann P.J."/>
            <person name="Tsai J.N."/>
            <person name="Chen C.Y."/>
            <person name="Tzean S.S."/>
            <person name="Ota Y."/>
            <person name="Hattori T."/>
            <person name="Sahashi N."/>
            <person name="Liou R.F."/>
            <person name="Kikuchi T."/>
            <person name="Tsai I.J."/>
        </authorList>
    </citation>
    <scope>NUCLEOTIDE SEQUENCE [LARGE SCALE GENOMIC DNA]</scope>
    <source>
        <strain evidence="7 8">FFPRI411160</strain>
    </source>
</reference>
<dbReference type="EMBL" id="NBII01000001">
    <property type="protein sequence ID" value="PAV23915.1"/>
    <property type="molecule type" value="Genomic_DNA"/>
</dbReference>
<dbReference type="InterPro" id="IPR006259">
    <property type="entry name" value="Adenyl_kin_sub"/>
</dbReference>
<evidence type="ECO:0000256" key="4">
    <source>
        <dbReference type="RuleBase" id="RU003330"/>
    </source>
</evidence>
<dbReference type="PRINTS" id="PR00094">
    <property type="entry name" value="ADENYLTKNASE"/>
</dbReference>
<feature type="region of interest" description="Disordered" evidence="5">
    <location>
        <begin position="193"/>
        <end position="231"/>
    </location>
</feature>
<dbReference type="InterPro" id="IPR000850">
    <property type="entry name" value="Adenylat/UMP-CMP_kin"/>
</dbReference>
<proteinExistence type="inferred from homology"/>
<dbReference type="InParanoid" id="A0A286UWT0"/>
<dbReference type="PROSITE" id="PS00113">
    <property type="entry name" value="ADENYLATE_KINASE"/>
    <property type="match status" value="1"/>
</dbReference>
<dbReference type="CDD" id="cd01428">
    <property type="entry name" value="ADK"/>
    <property type="match status" value="1"/>
</dbReference>
<dbReference type="STRING" id="2282107.A0A286UWT0"/>
<dbReference type="InterPro" id="IPR007862">
    <property type="entry name" value="Adenylate_kinase_lid-dom"/>
</dbReference>
<dbReference type="SUPFAM" id="SSF52540">
    <property type="entry name" value="P-loop containing nucleoside triphosphate hydrolases"/>
    <property type="match status" value="1"/>
</dbReference>
<dbReference type="Proteomes" id="UP000217199">
    <property type="component" value="Unassembled WGS sequence"/>
</dbReference>
<comment type="similarity">
    <text evidence="4">Belongs to the adenylate kinase family.</text>
</comment>
<keyword evidence="2" id="KW-0547">Nucleotide-binding</keyword>